<keyword evidence="4" id="KW-0472">Membrane</keyword>
<evidence type="ECO:0000259" key="5">
    <source>
        <dbReference type="PROSITE" id="PS51767"/>
    </source>
</evidence>
<gene>
    <name evidence="6" type="ORF">THRCLA_11674</name>
</gene>
<feature type="transmembrane region" description="Helical" evidence="4">
    <location>
        <begin position="371"/>
        <end position="395"/>
    </location>
</feature>
<name>A0A1V9Y6Z7_9STRA</name>
<evidence type="ECO:0000256" key="4">
    <source>
        <dbReference type="SAM" id="Phobius"/>
    </source>
</evidence>
<sequence length="412" mass="44527">MLVLLLCFLCQVLAFDRINLPLTRQPISRRLISSGATVTVQNHLATQYSVSISIDGNSYNVQVDTGSADLWVVCSAKKNVACLSTCPTNGVQIYYGSGNACLVPTVGSVQLGNVAISNGIYGVGMSNSVLTNSTDTSGILGLAFPVLSTFNTSNQSYLISHLDSFSMYLTSKSDEEGSSLILNGVDEDLIKKNSLVPVTIPIAVNQTSHWNVLLSGFSMDSNTTAPCKNTASGCIAVVDSGTTFLSMPRFLFNQFAQKYLLAQQCTWQTSYYVCSKDVTLPRLGFTLNGTTFYLNSWDYSMVYSETQILIQLQLTPPGGSSGDRWILGDTFLKVYYTSYLVSQQAIVFYCPNGNCNGGTNILDFSRKTKGWALGLFIGGGCLVGLALVGLLVYYFKKRKGQTTTPGYASQVA</sequence>
<dbReference type="PRINTS" id="PR00792">
    <property type="entry name" value="PEPSIN"/>
</dbReference>
<dbReference type="CDD" id="cd05471">
    <property type="entry name" value="pepsin_like"/>
    <property type="match status" value="1"/>
</dbReference>
<dbReference type="EMBL" id="JNBS01004972">
    <property type="protein sequence ID" value="OQR81502.1"/>
    <property type="molecule type" value="Genomic_DNA"/>
</dbReference>
<feature type="domain" description="Peptidase A1" evidence="5">
    <location>
        <begin position="48"/>
        <end position="349"/>
    </location>
</feature>
<dbReference type="SUPFAM" id="SSF50630">
    <property type="entry name" value="Acid proteases"/>
    <property type="match status" value="1"/>
</dbReference>
<evidence type="ECO:0000313" key="7">
    <source>
        <dbReference type="Proteomes" id="UP000243217"/>
    </source>
</evidence>
<dbReference type="InterPro" id="IPR001461">
    <property type="entry name" value="Aspartic_peptidase_A1"/>
</dbReference>
<evidence type="ECO:0000313" key="6">
    <source>
        <dbReference type="EMBL" id="OQR81502.1"/>
    </source>
</evidence>
<dbReference type="InterPro" id="IPR021109">
    <property type="entry name" value="Peptidase_aspartic_dom_sf"/>
</dbReference>
<keyword evidence="3" id="KW-0064">Aspartyl protease</keyword>
<dbReference type="Pfam" id="PF00026">
    <property type="entry name" value="Asp"/>
    <property type="match status" value="1"/>
</dbReference>
<comment type="similarity">
    <text evidence="1">Belongs to the peptidase A1 family.</text>
</comment>
<dbReference type="GO" id="GO:0004190">
    <property type="term" value="F:aspartic-type endopeptidase activity"/>
    <property type="evidence" value="ECO:0007669"/>
    <property type="project" value="UniProtKB-KW"/>
</dbReference>
<dbReference type="GO" id="GO:0006508">
    <property type="term" value="P:proteolysis"/>
    <property type="evidence" value="ECO:0007669"/>
    <property type="project" value="UniProtKB-KW"/>
</dbReference>
<dbReference type="InterPro" id="IPR034164">
    <property type="entry name" value="Pepsin-like_dom"/>
</dbReference>
<dbReference type="AlphaFoldDB" id="A0A1V9Y6Z7"/>
<keyword evidence="4" id="KW-0812">Transmembrane</keyword>
<dbReference type="PROSITE" id="PS51767">
    <property type="entry name" value="PEPTIDASE_A1"/>
    <property type="match status" value="1"/>
</dbReference>
<dbReference type="STRING" id="74557.A0A1V9Y6Z7"/>
<keyword evidence="4" id="KW-1133">Transmembrane helix</keyword>
<dbReference type="OrthoDB" id="771136at2759"/>
<proteinExistence type="inferred from homology"/>
<dbReference type="PANTHER" id="PTHR47966:SF51">
    <property type="entry name" value="BETA-SITE APP-CLEAVING ENZYME, ISOFORM A-RELATED"/>
    <property type="match status" value="1"/>
</dbReference>
<protein>
    <submittedName>
        <fullName evidence="6">Gastricsin</fullName>
    </submittedName>
</protein>
<accession>A0A1V9Y6Z7</accession>
<evidence type="ECO:0000256" key="3">
    <source>
        <dbReference type="ARBA" id="ARBA00022750"/>
    </source>
</evidence>
<evidence type="ECO:0000256" key="2">
    <source>
        <dbReference type="ARBA" id="ARBA00022670"/>
    </source>
</evidence>
<evidence type="ECO:0000256" key="1">
    <source>
        <dbReference type="ARBA" id="ARBA00007447"/>
    </source>
</evidence>
<keyword evidence="3" id="KW-0378">Hydrolase</keyword>
<organism evidence="6 7">
    <name type="scientific">Thraustotheca clavata</name>
    <dbReference type="NCBI Taxonomy" id="74557"/>
    <lineage>
        <taxon>Eukaryota</taxon>
        <taxon>Sar</taxon>
        <taxon>Stramenopiles</taxon>
        <taxon>Oomycota</taxon>
        <taxon>Saprolegniomycetes</taxon>
        <taxon>Saprolegniales</taxon>
        <taxon>Achlyaceae</taxon>
        <taxon>Thraustotheca</taxon>
    </lineage>
</organism>
<keyword evidence="2" id="KW-0645">Protease</keyword>
<dbReference type="PANTHER" id="PTHR47966">
    <property type="entry name" value="BETA-SITE APP-CLEAVING ENZYME, ISOFORM A-RELATED"/>
    <property type="match status" value="1"/>
</dbReference>
<reference evidence="6 7" key="1">
    <citation type="journal article" date="2014" name="Genome Biol. Evol.">
        <title>The secreted proteins of Achlya hypogyna and Thraustotheca clavata identify the ancestral oomycete secretome and reveal gene acquisitions by horizontal gene transfer.</title>
        <authorList>
            <person name="Misner I."/>
            <person name="Blouin N."/>
            <person name="Leonard G."/>
            <person name="Richards T.A."/>
            <person name="Lane C.E."/>
        </authorList>
    </citation>
    <scope>NUCLEOTIDE SEQUENCE [LARGE SCALE GENOMIC DNA]</scope>
    <source>
        <strain evidence="6 7">ATCC 34112</strain>
    </source>
</reference>
<dbReference type="InterPro" id="IPR033121">
    <property type="entry name" value="PEPTIDASE_A1"/>
</dbReference>
<dbReference type="Proteomes" id="UP000243217">
    <property type="component" value="Unassembled WGS sequence"/>
</dbReference>
<comment type="caution">
    <text evidence="6">The sequence shown here is derived from an EMBL/GenBank/DDBJ whole genome shotgun (WGS) entry which is preliminary data.</text>
</comment>
<keyword evidence="7" id="KW-1185">Reference proteome</keyword>
<dbReference type="Gene3D" id="2.40.70.10">
    <property type="entry name" value="Acid Proteases"/>
    <property type="match status" value="2"/>
</dbReference>